<gene>
    <name evidence="1" type="ORF">FWK35_00034885</name>
</gene>
<accession>A0A6G0VHE5</accession>
<protein>
    <submittedName>
        <fullName evidence="1">Uncharacterized protein</fullName>
    </submittedName>
</protein>
<dbReference type="Proteomes" id="UP000478052">
    <property type="component" value="Unassembled WGS sequence"/>
</dbReference>
<keyword evidence="2" id="KW-1185">Reference proteome</keyword>
<sequence>MSYSSQVYTINTPDVSAGFIEFLANGEFDEMLSNTPRRTYYNNLLNQGENISVDETRNDVKHVSDNCVNQQQTTGIKGLHTDPITYQLKDGSDNIILG</sequence>
<reference evidence="1 2" key="1">
    <citation type="submission" date="2019-08" db="EMBL/GenBank/DDBJ databases">
        <title>Whole genome of Aphis craccivora.</title>
        <authorList>
            <person name="Voronova N.V."/>
            <person name="Shulinski R.S."/>
            <person name="Bandarenka Y.V."/>
            <person name="Zhorov D.G."/>
            <person name="Warner D."/>
        </authorList>
    </citation>
    <scope>NUCLEOTIDE SEQUENCE [LARGE SCALE GENOMIC DNA]</scope>
    <source>
        <strain evidence="1">180601</strain>
        <tissue evidence="1">Whole Body</tissue>
    </source>
</reference>
<proteinExistence type="predicted"/>
<evidence type="ECO:0000313" key="1">
    <source>
        <dbReference type="EMBL" id="KAF0683894.1"/>
    </source>
</evidence>
<name>A0A6G0VHE5_APHCR</name>
<feature type="non-terminal residue" evidence="1">
    <location>
        <position position="98"/>
    </location>
</feature>
<dbReference type="AlphaFoldDB" id="A0A6G0VHE5"/>
<organism evidence="1 2">
    <name type="scientific">Aphis craccivora</name>
    <name type="common">Cowpea aphid</name>
    <dbReference type="NCBI Taxonomy" id="307492"/>
    <lineage>
        <taxon>Eukaryota</taxon>
        <taxon>Metazoa</taxon>
        <taxon>Ecdysozoa</taxon>
        <taxon>Arthropoda</taxon>
        <taxon>Hexapoda</taxon>
        <taxon>Insecta</taxon>
        <taxon>Pterygota</taxon>
        <taxon>Neoptera</taxon>
        <taxon>Paraneoptera</taxon>
        <taxon>Hemiptera</taxon>
        <taxon>Sternorrhyncha</taxon>
        <taxon>Aphidomorpha</taxon>
        <taxon>Aphidoidea</taxon>
        <taxon>Aphididae</taxon>
        <taxon>Aphidini</taxon>
        <taxon>Aphis</taxon>
        <taxon>Aphis</taxon>
    </lineage>
</organism>
<evidence type="ECO:0000313" key="2">
    <source>
        <dbReference type="Proteomes" id="UP000478052"/>
    </source>
</evidence>
<dbReference type="EMBL" id="VUJU01017317">
    <property type="protein sequence ID" value="KAF0683894.1"/>
    <property type="molecule type" value="Genomic_DNA"/>
</dbReference>
<comment type="caution">
    <text evidence="1">The sequence shown here is derived from an EMBL/GenBank/DDBJ whole genome shotgun (WGS) entry which is preliminary data.</text>
</comment>